<comment type="caution">
    <text evidence="1">The sequence shown here is derived from an EMBL/GenBank/DDBJ whole genome shotgun (WGS) entry which is preliminary data.</text>
</comment>
<reference evidence="1 2" key="1">
    <citation type="journal article" date="2022" name="DNA Res.">
        <title>Chromosomal-level genome assembly of the orchid tree Bauhinia variegata (Leguminosae; Cercidoideae) supports the allotetraploid origin hypothesis of Bauhinia.</title>
        <authorList>
            <person name="Zhong Y."/>
            <person name="Chen Y."/>
            <person name="Zheng D."/>
            <person name="Pang J."/>
            <person name="Liu Y."/>
            <person name="Luo S."/>
            <person name="Meng S."/>
            <person name="Qian L."/>
            <person name="Wei D."/>
            <person name="Dai S."/>
            <person name="Zhou R."/>
        </authorList>
    </citation>
    <scope>NUCLEOTIDE SEQUENCE [LARGE SCALE GENOMIC DNA]</scope>
    <source>
        <strain evidence="1">BV-YZ2020</strain>
    </source>
</reference>
<proteinExistence type="predicted"/>
<evidence type="ECO:0000313" key="2">
    <source>
        <dbReference type="Proteomes" id="UP000828941"/>
    </source>
</evidence>
<evidence type="ECO:0000313" key="1">
    <source>
        <dbReference type="EMBL" id="KAI4333600.1"/>
    </source>
</evidence>
<dbReference type="Proteomes" id="UP000828941">
    <property type="component" value="Chromosome 7"/>
</dbReference>
<accession>A0ACB9NBM2</accession>
<protein>
    <submittedName>
        <fullName evidence="1">Uncharacterized protein</fullName>
    </submittedName>
</protein>
<gene>
    <name evidence="1" type="ORF">L6164_018384</name>
</gene>
<dbReference type="EMBL" id="CM039432">
    <property type="protein sequence ID" value="KAI4333600.1"/>
    <property type="molecule type" value="Genomic_DNA"/>
</dbReference>
<sequence length="67" mass="7443">MLEITMPILSFHFSPNVALSYTALHLILPSNPPFILFKQAQAPYFFLSGMGPLPLPLFCILISDSGY</sequence>
<name>A0ACB9NBM2_BAUVA</name>
<organism evidence="1 2">
    <name type="scientific">Bauhinia variegata</name>
    <name type="common">Purple orchid tree</name>
    <name type="synonym">Phanera variegata</name>
    <dbReference type="NCBI Taxonomy" id="167791"/>
    <lineage>
        <taxon>Eukaryota</taxon>
        <taxon>Viridiplantae</taxon>
        <taxon>Streptophyta</taxon>
        <taxon>Embryophyta</taxon>
        <taxon>Tracheophyta</taxon>
        <taxon>Spermatophyta</taxon>
        <taxon>Magnoliopsida</taxon>
        <taxon>eudicotyledons</taxon>
        <taxon>Gunneridae</taxon>
        <taxon>Pentapetalae</taxon>
        <taxon>rosids</taxon>
        <taxon>fabids</taxon>
        <taxon>Fabales</taxon>
        <taxon>Fabaceae</taxon>
        <taxon>Cercidoideae</taxon>
        <taxon>Cercideae</taxon>
        <taxon>Bauhiniinae</taxon>
        <taxon>Bauhinia</taxon>
    </lineage>
</organism>
<keyword evidence="2" id="KW-1185">Reference proteome</keyword>